<evidence type="ECO:0000259" key="3">
    <source>
        <dbReference type="PROSITE" id="PS50887"/>
    </source>
</evidence>
<evidence type="ECO:0000313" key="4">
    <source>
        <dbReference type="EMBL" id="QRJ62937.1"/>
    </source>
</evidence>
<dbReference type="Gene3D" id="3.20.20.450">
    <property type="entry name" value="EAL domain"/>
    <property type="match status" value="1"/>
</dbReference>
<name>A0A974PWU4_9RHOO</name>
<dbReference type="Pfam" id="PF17159">
    <property type="entry name" value="MASE3"/>
    <property type="match status" value="1"/>
</dbReference>
<keyword evidence="5" id="KW-1185">Reference proteome</keyword>
<dbReference type="CDD" id="cd01948">
    <property type="entry name" value="EAL"/>
    <property type="match status" value="1"/>
</dbReference>
<dbReference type="SUPFAM" id="SSF141868">
    <property type="entry name" value="EAL domain-like"/>
    <property type="match status" value="1"/>
</dbReference>
<feature type="domain" description="GGDEF" evidence="3">
    <location>
        <begin position="442"/>
        <end position="575"/>
    </location>
</feature>
<dbReference type="GO" id="GO:0003824">
    <property type="term" value="F:catalytic activity"/>
    <property type="evidence" value="ECO:0007669"/>
    <property type="project" value="UniProtKB-ARBA"/>
</dbReference>
<dbReference type="KEGG" id="ares:IWH25_14405"/>
<feature type="transmembrane region" description="Helical" evidence="1">
    <location>
        <begin position="16"/>
        <end position="33"/>
    </location>
</feature>
<dbReference type="InterPro" id="IPR052155">
    <property type="entry name" value="Biofilm_reg_signaling"/>
</dbReference>
<dbReference type="Pfam" id="PF08448">
    <property type="entry name" value="PAS_4"/>
    <property type="match status" value="1"/>
</dbReference>
<dbReference type="Pfam" id="PF00990">
    <property type="entry name" value="GGDEF"/>
    <property type="match status" value="1"/>
</dbReference>
<feature type="transmembrane region" description="Helical" evidence="1">
    <location>
        <begin position="215"/>
        <end position="236"/>
    </location>
</feature>
<dbReference type="InterPro" id="IPR033425">
    <property type="entry name" value="MASE3"/>
</dbReference>
<dbReference type="CDD" id="cd00130">
    <property type="entry name" value="PAS"/>
    <property type="match status" value="1"/>
</dbReference>
<dbReference type="Proteomes" id="UP000663444">
    <property type="component" value="Chromosome"/>
</dbReference>
<feature type="transmembrane region" description="Helical" evidence="1">
    <location>
        <begin position="78"/>
        <end position="95"/>
    </location>
</feature>
<dbReference type="NCBIfam" id="TIGR00254">
    <property type="entry name" value="GGDEF"/>
    <property type="match status" value="1"/>
</dbReference>
<protein>
    <submittedName>
        <fullName evidence="4">EAL domain-containing protein</fullName>
    </submittedName>
</protein>
<dbReference type="RefSeq" id="WP_203386464.1">
    <property type="nucleotide sequence ID" value="NZ_CP064781.1"/>
</dbReference>
<dbReference type="PROSITE" id="PS50887">
    <property type="entry name" value="GGDEF"/>
    <property type="match status" value="1"/>
</dbReference>
<organism evidence="4 5">
    <name type="scientific">Azospira restricta</name>
    <dbReference type="NCBI Taxonomy" id="404405"/>
    <lineage>
        <taxon>Bacteria</taxon>
        <taxon>Pseudomonadati</taxon>
        <taxon>Pseudomonadota</taxon>
        <taxon>Betaproteobacteria</taxon>
        <taxon>Rhodocyclales</taxon>
        <taxon>Rhodocyclaceae</taxon>
        <taxon>Azospira</taxon>
    </lineage>
</organism>
<evidence type="ECO:0000313" key="5">
    <source>
        <dbReference type="Proteomes" id="UP000663444"/>
    </source>
</evidence>
<evidence type="ECO:0000259" key="2">
    <source>
        <dbReference type="PROSITE" id="PS50883"/>
    </source>
</evidence>
<dbReference type="InterPro" id="IPR000014">
    <property type="entry name" value="PAS"/>
</dbReference>
<dbReference type="InterPro" id="IPR029787">
    <property type="entry name" value="Nucleotide_cyclase"/>
</dbReference>
<dbReference type="PANTHER" id="PTHR44757">
    <property type="entry name" value="DIGUANYLATE CYCLASE DGCP"/>
    <property type="match status" value="1"/>
</dbReference>
<keyword evidence="1" id="KW-1133">Transmembrane helix</keyword>
<feature type="transmembrane region" description="Helical" evidence="1">
    <location>
        <begin position="45"/>
        <end position="66"/>
    </location>
</feature>
<feature type="domain" description="EAL" evidence="2">
    <location>
        <begin position="585"/>
        <end position="836"/>
    </location>
</feature>
<sequence>MSDANSLADSDSLARAWRWVGTLTLAYAFLWLLGSNTEFGLSRYLPLHTTVETVAIIVAMLAFGIAWNAHAESRPGNVLIIGAALFGTALLDFGHTLSYQGMPEMVTPASPQKAIVFWLAARYLAAIGLLVVALRAWKPMIGAYARYWLLAGVIGYVAVVYQLALGHPESLPAFFVAGQGLTPLKVALEYGLVGIYGVAAWRFHRQARAGAGFNAADLFAAAAIAALSELCFTLYASVSDLFNMAGHVYKIVCYAFIYRAVFVDSVRQPFVELQAALAKERTLAQELNAFVRTLDLLDEAVLEIAPDGRILSANRGWWRLAGVEPKAGYYLPESIHDQDRRAFEMNLQGLASGDKDEFRGRLRFRTAGRPEAWVECRLVAERDAGGRLLNARGVLRDVTKGYLQERHIAHMAMHDALTNLPNRALLEDRIRKATELAQRSGHRVAVCFIDIDHFKNINDAYGHKAGDLLLQTLAGVIKKVLREGDTLARWGGDEFVVLLPELEGADGVRPIAQALIETMRQTFEIEGVALNATFSVGISLYPDDAEGVDDLLAQADRAMFHAKSLGRNTFQLYSDMSNKGLGKKELYIQSRLAQAIRDERIGVWFQPLVAARPAADGSVAIAGFEALARWHDPDYGWVSPASFIPMAENLGLIGELGHLVRRQALAQFRRWLALRPDLHLAMNVSKRQLFAPDFVDALLADVEQHAVPPSALTLEVTESVALLDVEFAEERLQQIVAAGFRLSIDDFGTGYASLSQLHELPVSELKIDISFVRRVHTAEGARVVQAIVSLAQSLRLRTVAEGIEDEATAAAMRQLGADLLQGYHFGRPAPAEEIRV</sequence>
<dbReference type="SUPFAM" id="SSF55073">
    <property type="entry name" value="Nucleotide cyclase"/>
    <property type="match status" value="1"/>
</dbReference>
<dbReference type="PROSITE" id="PS50883">
    <property type="entry name" value="EAL"/>
    <property type="match status" value="1"/>
</dbReference>
<dbReference type="SUPFAM" id="SSF55785">
    <property type="entry name" value="PYP-like sensor domain (PAS domain)"/>
    <property type="match status" value="1"/>
</dbReference>
<feature type="transmembrane region" description="Helical" evidence="1">
    <location>
        <begin position="144"/>
        <end position="164"/>
    </location>
</feature>
<evidence type="ECO:0000256" key="1">
    <source>
        <dbReference type="SAM" id="Phobius"/>
    </source>
</evidence>
<dbReference type="Pfam" id="PF00563">
    <property type="entry name" value="EAL"/>
    <property type="match status" value="1"/>
</dbReference>
<dbReference type="Gene3D" id="3.30.450.20">
    <property type="entry name" value="PAS domain"/>
    <property type="match status" value="1"/>
</dbReference>
<feature type="transmembrane region" description="Helical" evidence="1">
    <location>
        <begin position="115"/>
        <end position="137"/>
    </location>
</feature>
<reference evidence="4" key="1">
    <citation type="submission" date="2020-11" db="EMBL/GenBank/DDBJ databases">
        <title>Azospira restricta DSM 18626 genome sequence.</title>
        <authorList>
            <person name="Moe W.M."/>
        </authorList>
    </citation>
    <scope>NUCLEOTIDE SEQUENCE</scope>
    <source>
        <strain evidence="4">DSM 18626</strain>
    </source>
</reference>
<keyword evidence="1" id="KW-0812">Transmembrane</keyword>
<dbReference type="EMBL" id="CP064781">
    <property type="protein sequence ID" value="QRJ62937.1"/>
    <property type="molecule type" value="Genomic_DNA"/>
</dbReference>
<dbReference type="CDD" id="cd01949">
    <property type="entry name" value="GGDEF"/>
    <property type="match status" value="1"/>
</dbReference>
<gene>
    <name evidence="4" type="ORF">IWH25_14405</name>
</gene>
<dbReference type="PANTHER" id="PTHR44757:SF2">
    <property type="entry name" value="BIOFILM ARCHITECTURE MAINTENANCE PROTEIN MBAA"/>
    <property type="match status" value="1"/>
</dbReference>
<dbReference type="InterPro" id="IPR043128">
    <property type="entry name" value="Rev_trsase/Diguanyl_cyclase"/>
</dbReference>
<feature type="transmembrane region" description="Helical" evidence="1">
    <location>
        <begin position="184"/>
        <end position="203"/>
    </location>
</feature>
<dbReference type="InterPro" id="IPR035919">
    <property type="entry name" value="EAL_sf"/>
</dbReference>
<dbReference type="InterPro" id="IPR001633">
    <property type="entry name" value="EAL_dom"/>
</dbReference>
<dbReference type="InterPro" id="IPR013656">
    <property type="entry name" value="PAS_4"/>
</dbReference>
<dbReference type="InterPro" id="IPR035965">
    <property type="entry name" value="PAS-like_dom_sf"/>
</dbReference>
<accession>A0A974PWU4</accession>
<dbReference type="SMART" id="SM00267">
    <property type="entry name" value="GGDEF"/>
    <property type="match status" value="1"/>
</dbReference>
<proteinExistence type="predicted"/>
<dbReference type="SMART" id="SM00052">
    <property type="entry name" value="EAL"/>
    <property type="match status" value="1"/>
</dbReference>
<dbReference type="FunFam" id="3.30.70.270:FF:000001">
    <property type="entry name" value="Diguanylate cyclase domain protein"/>
    <property type="match status" value="1"/>
</dbReference>
<dbReference type="Gene3D" id="3.30.70.270">
    <property type="match status" value="1"/>
</dbReference>
<dbReference type="AlphaFoldDB" id="A0A974PWU4"/>
<keyword evidence="1" id="KW-0472">Membrane</keyword>
<dbReference type="InterPro" id="IPR000160">
    <property type="entry name" value="GGDEF_dom"/>
</dbReference>